<feature type="region of interest" description="Disordered" evidence="2">
    <location>
        <begin position="2512"/>
        <end position="2538"/>
    </location>
</feature>
<feature type="domain" description="Fibronectin type-III" evidence="5">
    <location>
        <begin position="2219"/>
        <end position="2323"/>
    </location>
</feature>
<feature type="domain" description="Fibronectin type-III" evidence="5">
    <location>
        <begin position="1917"/>
        <end position="2009"/>
    </location>
</feature>
<dbReference type="PROSITE" id="PS50853">
    <property type="entry name" value="FN3"/>
    <property type="match status" value="31"/>
</dbReference>
<feature type="domain" description="Fibronectin type-III" evidence="5">
    <location>
        <begin position="456"/>
        <end position="550"/>
    </location>
</feature>
<feature type="domain" description="Fibronectin type-III" evidence="5">
    <location>
        <begin position="3135"/>
        <end position="3241"/>
    </location>
</feature>
<dbReference type="SMART" id="SM00060">
    <property type="entry name" value="FN3"/>
    <property type="match status" value="35"/>
</dbReference>
<feature type="region of interest" description="Disordered" evidence="2">
    <location>
        <begin position="4374"/>
        <end position="4404"/>
    </location>
</feature>
<feature type="compositionally biased region" description="Low complexity" evidence="2">
    <location>
        <begin position="4465"/>
        <end position="4521"/>
    </location>
</feature>
<dbReference type="PRINTS" id="PR00014">
    <property type="entry name" value="FNTYPEIII"/>
</dbReference>
<dbReference type="CDD" id="cd00063">
    <property type="entry name" value="FN3"/>
    <property type="match status" value="30"/>
</dbReference>
<feature type="domain" description="Fibronectin type-III" evidence="5">
    <location>
        <begin position="2932"/>
        <end position="3034"/>
    </location>
</feature>
<feature type="domain" description="Fibronectin type-III" evidence="5">
    <location>
        <begin position="3344"/>
        <end position="3453"/>
    </location>
</feature>
<keyword evidence="3" id="KW-1133">Transmembrane helix</keyword>
<keyword evidence="4" id="KW-0732">Signal</keyword>
<feature type="domain" description="Fibronectin type-III" evidence="5">
    <location>
        <begin position="1305"/>
        <end position="1399"/>
    </location>
</feature>
<feature type="domain" description="Fibronectin type-III" evidence="5">
    <location>
        <begin position="3665"/>
        <end position="3762"/>
    </location>
</feature>
<keyword evidence="3" id="KW-0812">Transmembrane</keyword>
<feature type="compositionally biased region" description="Polar residues" evidence="2">
    <location>
        <begin position="4522"/>
        <end position="4531"/>
    </location>
</feature>
<feature type="domain" description="Fibronectin type-III" evidence="5">
    <location>
        <begin position="665"/>
        <end position="758"/>
    </location>
</feature>
<accession>A0A7E4ZX12</accession>
<dbReference type="PANTHER" id="PTHR46708">
    <property type="entry name" value="TENASCIN"/>
    <property type="match status" value="1"/>
</dbReference>
<feature type="domain" description="Fibronectin type-III" evidence="5">
    <location>
        <begin position="1717"/>
        <end position="1813"/>
    </location>
</feature>
<feature type="domain" description="Fibronectin type-III" evidence="5">
    <location>
        <begin position="3246"/>
        <end position="3341"/>
    </location>
</feature>
<dbReference type="FunFam" id="2.60.40.10:FF:000028">
    <property type="entry name" value="Neuronal cell adhesion molecule"/>
    <property type="match status" value="1"/>
</dbReference>
<feature type="domain" description="Fibronectin type-III" evidence="5">
    <location>
        <begin position="2726"/>
        <end position="2819"/>
    </location>
</feature>
<feature type="region of interest" description="Disordered" evidence="2">
    <location>
        <begin position="4418"/>
        <end position="4440"/>
    </location>
</feature>
<evidence type="ECO:0000313" key="7">
    <source>
        <dbReference type="WBParaSite" id="Pan_g22452.t2"/>
    </source>
</evidence>
<feature type="domain" description="Fibronectin type-III" evidence="5">
    <location>
        <begin position="869"/>
        <end position="957"/>
    </location>
</feature>
<feature type="domain" description="Fibronectin type-III" evidence="5">
    <location>
        <begin position="3458"/>
        <end position="3552"/>
    </location>
</feature>
<feature type="domain" description="Fibronectin type-III" evidence="5">
    <location>
        <begin position="2013"/>
        <end position="2117"/>
    </location>
</feature>
<feature type="domain" description="Fibronectin type-III" evidence="5">
    <location>
        <begin position="2327"/>
        <end position="2423"/>
    </location>
</feature>
<feature type="transmembrane region" description="Helical" evidence="3">
    <location>
        <begin position="4008"/>
        <end position="4034"/>
    </location>
</feature>
<dbReference type="InterPro" id="IPR036116">
    <property type="entry name" value="FN3_sf"/>
</dbReference>
<dbReference type="FunFam" id="2.60.40.10:FF:001900">
    <property type="entry name" value="Myotactin form B"/>
    <property type="match status" value="1"/>
</dbReference>
<feature type="region of interest" description="Disordered" evidence="2">
    <location>
        <begin position="1893"/>
        <end position="1929"/>
    </location>
</feature>
<reference evidence="6" key="1">
    <citation type="journal article" date="2013" name="Genetics">
        <title>The draft genome and transcriptome of Panagrellus redivivus are shaped by the harsh demands of a free-living lifestyle.</title>
        <authorList>
            <person name="Srinivasan J."/>
            <person name="Dillman A.R."/>
            <person name="Macchietto M.G."/>
            <person name="Heikkinen L."/>
            <person name="Lakso M."/>
            <person name="Fracchia K.M."/>
            <person name="Antoshechkin I."/>
            <person name="Mortazavi A."/>
            <person name="Wong G."/>
            <person name="Sternberg P.W."/>
        </authorList>
    </citation>
    <scope>NUCLEOTIDE SEQUENCE [LARGE SCALE GENOMIC DNA]</scope>
    <source>
        <strain evidence="6">MT8872</strain>
    </source>
</reference>
<evidence type="ECO:0000256" key="2">
    <source>
        <dbReference type="SAM" id="MobiDB-lite"/>
    </source>
</evidence>
<feature type="region of interest" description="Disordered" evidence="2">
    <location>
        <begin position="4543"/>
        <end position="4571"/>
    </location>
</feature>
<dbReference type="Pfam" id="PF00041">
    <property type="entry name" value="fn3"/>
    <property type="match status" value="19"/>
</dbReference>
<feature type="domain" description="Fibronectin type-III" evidence="5">
    <location>
        <begin position="1102"/>
        <end position="1193"/>
    </location>
</feature>
<dbReference type="Gene3D" id="2.60.40.10">
    <property type="entry name" value="Immunoglobulins"/>
    <property type="match status" value="30"/>
</dbReference>
<feature type="domain" description="Fibronectin type-III" evidence="5">
    <location>
        <begin position="1000"/>
        <end position="1100"/>
    </location>
</feature>
<feature type="domain" description="Fibronectin type-III" evidence="5">
    <location>
        <begin position="160"/>
        <end position="252"/>
    </location>
</feature>
<feature type="domain" description="Fibronectin type-III" evidence="5">
    <location>
        <begin position="1196"/>
        <end position="1298"/>
    </location>
</feature>
<feature type="domain" description="Fibronectin type-III" evidence="5">
    <location>
        <begin position="2625"/>
        <end position="2721"/>
    </location>
</feature>
<feature type="domain" description="Fibronectin type-III" evidence="5">
    <location>
        <begin position="3561"/>
        <end position="3664"/>
    </location>
</feature>
<feature type="region of interest" description="Disordered" evidence="2">
    <location>
        <begin position="4465"/>
        <end position="4531"/>
    </location>
</feature>
<keyword evidence="1" id="KW-0677">Repeat</keyword>
<evidence type="ECO:0000256" key="4">
    <source>
        <dbReference type="SAM" id="SignalP"/>
    </source>
</evidence>
<feature type="domain" description="Fibronectin type-III" evidence="5">
    <location>
        <begin position="253"/>
        <end position="350"/>
    </location>
</feature>
<protein>
    <submittedName>
        <fullName evidence="7">Fibronectin type III domain protein</fullName>
    </submittedName>
</protein>
<feature type="domain" description="Fibronectin type-III" evidence="5">
    <location>
        <begin position="2820"/>
        <end position="2927"/>
    </location>
</feature>
<feature type="signal peptide" evidence="4">
    <location>
        <begin position="1"/>
        <end position="39"/>
    </location>
</feature>
<feature type="domain" description="Fibronectin type-III" evidence="5">
    <location>
        <begin position="2425"/>
        <end position="2524"/>
    </location>
</feature>
<evidence type="ECO:0000256" key="1">
    <source>
        <dbReference type="ARBA" id="ARBA00022737"/>
    </source>
</evidence>
<feature type="compositionally biased region" description="Basic and acidic residues" evidence="2">
    <location>
        <begin position="4601"/>
        <end position="4624"/>
    </location>
</feature>
<feature type="domain" description="Fibronectin type-III" evidence="5">
    <location>
        <begin position="2119"/>
        <end position="2214"/>
    </location>
</feature>
<feature type="transmembrane region" description="Helical" evidence="3">
    <location>
        <begin position="4046"/>
        <end position="4071"/>
    </location>
</feature>
<dbReference type="InterPro" id="IPR013783">
    <property type="entry name" value="Ig-like_fold"/>
</dbReference>
<name>A0A7E4ZX12_PANRE</name>
<dbReference type="InterPro" id="IPR050991">
    <property type="entry name" value="ECM_Regulatory_Proteins"/>
</dbReference>
<feature type="domain" description="Fibronectin type-III" evidence="5">
    <location>
        <begin position="1816"/>
        <end position="1912"/>
    </location>
</feature>
<reference evidence="7" key="2">
    <citation type="submission" date="2020-10" db="UniProtKB">
        <authorList>
            <consortium name="WormBaseParasite"/>
        </authorList>
    </citation>
    <scope>IDENTIFICATION</scope>
</reference>
<keyword evidence="6" id="KW-1185">Reference proteome</keyword>
<dbReference type="SUPFAM" id="SSF49265">
    <property type="entry name" value="Fibronectin type III"/>
    <property type="match status" value="19"/>
</dbReference>
<evidence type="ECO:0000256" key="3">
    <source>
        <dbReference type="SAM" id="Phobius"/>
    </source>
</evidence>
<feature type="domain" description="Fibronectin type-III" evidence="5">
    <location>
        <begin position="3037"/>
        <end position="3134"/>
    </location>
</feature>
<feature type="region of interest" description="Disordered" evidence="2">
    <location>
        <begin position="1"/>
        <end position="20"/>
    </location>
</feature>
<feature type="chain" id="PRO_5029008399" evidence="4">
    <location>
        <begin position="40"/>
        <end position="4630"/>
    </location>
</feature>
<dbReference type="InterPro" id="IPR003961">
    <property type="entry name" value="FN3_dom"/>
</dbReference>
<evidence type="ECO:0000259" key="5">
    <source>
        <dbReference type="PROSITE" id="PS50853"/>
    </source>
</evidence>
<dbReference type="PANTHER" id="PTHR46708:SF2">
    <property type="entry name" value="FIBRONECTIN TYPE-III DOMAIN-CONTAINING PROTEIN"/>
    <property type="match status" value="1"/>
</dbReference>
<dbReference type="WBParaSite" id="Pan_g22452.t2">
    <property type="protein sequence ID" value="Pan_g22452.t2"/>
    <property type="gene ID" value="Pan_g22452"/>
</dbReference>
<feature type="domain" description="Fibronectin type-III" evidence="5">
    <location>
        <begin position="1400"/>
        <end position="1498"/>
    </location>
</feature>
<feature type="region of interest" description="Disordered" evidence="2">
    <location>
        <begin position="2100"/>
        <end position="2119"/>
    </location>
</feature>
<keyword evidence="3" id="KW-0472">Membrane</keyword>
<organism evidence="6 7">
    <name type="scientific">Panagrellus redivivus</name>
    <name type="common">Microworm</name>
    <dbReference type="NCBI Taxonomy" id="6233"/>
    <lineage>
        <taxon>Eukaryota</taxon>
        <taxon>Metazoa</taxon>
        <taxon>Ecdysozoa</taxon>
        <taxon>Nematoda</taxon>
        <taxon>Chromadorea</taxon>
        <taxon>Rhabditida</taxon>
        <taxon>Tylenchina</taxon>
        <taxon>Panagrolaimomorpha</taxon>
        <taxon>Panagrolaimoidea</taxon>
        <taxon>Panagrolaimidae</taxon>
        <taxon>Panagrellus</taxon>
    </lineage>
</organism>
<feature type="region of interest" description="Disordered" evidence="2">
    <location>
        <begin position="4600"/>
        <end position="4630"/>
    </location>
</feature>
<dbReference type="Proteomes" id="UP000492821">
    <property type="component" value="Unassembled WGS sequence"/>
</dbReference>
<feature type="compositionally biased region" description="Low complexity" evidence="2">
    <location>
        <begin position="4559"/>
        <end position="4570"/>
    </location>
</feature>
<proteinExistence type="predicted"/>
<feature type="domain" description="Fibronectin type-III" evidence="5">
    <location>
        <begin position="2529"/>
        <end position="2621"/>
    </location>
</feature>
<evidence type="ECO:0000313" key="6">
    <source>
        <dbReference type="Proteomes" id="UP000492821"/>
    </source>
</evidence>
<sequence>MLLRVAEMGPLQMSPSSSGRRSSWTALFLLALAIIPVLTTQSGNAHHVRAKREPRGTESLLTVEWEGIQSGDHPDSAIRGFIVEYRAEKEAEWNVHSGVIPYKGPNHQYRVQIPRLPTGISYFVRIKVLGDQNQVLVETPEIRARNEIVSIKCDADEITAPRDISVKQRGQFSVALSWLAPECGSVGEYQIELRGLAEGKFDVHHQTVAQPSASVTNLLPNTDYEVRVRAVDRSKTVGPWNSEQLTVTTKGEAPQSSEKIRVEYTSDTDARVRWDHAEEERLQQYEVVLVEFSGNDVKKIERTRVSPERDSFLFVDLSPNSEYEIGVVAYVDHEPRKVYRTSVTTAAQPALSLEIEPVIVKDGDNHYTIHWKKPDNVAATKFIVEFKPSNETRWVRLQEDREVRDDEESYSVSATELNNAFSVRVIVVDDEQRAVARTKEALVSGGGGPCEGAAGAPTDVRVLPSGTSITFTWEIPSCDQDLSSILGYEYMIWNQEDEPSDATSFTSKPAITVDDLDTNAVYSFKARSRLTNGHSSWSETVDASSNSRPEKENVYHQRIVLLPSKSYLVFTPLAEHQGRVSSVKVTYQLGTSKESKTIEHGPSFFECPKEAATARDLCFDLSDLKFGRQYTTDVLYRVDSESWVPHGSPLYFLLVEADSDAPPSKPNNLQIVAKDESTLLVRWLPPLGSRRVALYEVNLRDTANNTFREIVQGNVYSTTFNNVDVSGISTISVRAINNHGKKSHPLSEIFVKRFSHVESLTARNKVAIRDVEVDETTNNVIIKFTVEGPIHSVRVFKLEQKNIADNRWHQLGSYINADPRRLHYDHVFPREAVTSGAFVRVAAVSKDSKVLTHSHSVEVKLTCPSNTLPPSNVNLRRITEQDVVLRWHYPTQNIECGLYFIISGHVDDSSISVTVDGLIREHHFHLVGQSWTLTVTAVSKSGTGPASVPVNLNIGRNALEDAAPLAHQRRKRSICDPRTDFWCRDEKYSTDKTTEQRGALVSTPTVTTQNNEVVVSWKSQGNGRGVFGYRVQYRPDQSPGWIPYGQLVPYVGDDQEYTQKLTGLSVGTSYQVHVQALDRNSYVLFTSGEIAAKSTCTAPSHPPSHVRSDAPDPRHVRIAWATPPQNTWGCNAIEIELQVDEPRGIPPVKVDGRQTSHVFDSPNEQQWSVRVRVVNSAGQSAWAPAVTVRSGGSSAAAESIEGPFVSHIQGSPRISWRAREGTERDQVAHFQVEWRSQTEPNWHTHQNSIPYAGWQRTYSIDLGDLPKGHTYQVRVKAIDPNRGTASTSPSVTIETTSQCSAPRRQPSNVAVTPLGPTKIRLSWQPIAEAEWNCDSLWYVVKYSSPESQGFKNVSGGVSEAIFDSKPHTQWRFEVQAVNPAGATQWTRPANTQSLSTAPGPVSDLIVYPLSAEAVQLSWRPPQNPNGVISGYEITYQVISKGMCENAPEAPITITSEQPSYTITGLKPHSKYRIGVAARTALAGERVSREIQTEQSVPTAGPAHVRVDNARESSADLSWHAPPCVHTNGDILEYEYEVTAFDPYSNVPRIQEQVRTTRVQLRTLIPNTRYKVRVRASTNRGAGPWSQDVPFQTAAPQAPAGAPPQARVINTGPTEANVVWQTTPQNANYYDKFRCQYRQRGEQQPQERQFPAYSPCQQEVIRRQQLPPSTPQRQTHCGRIDNLKPDETYDFQVSARVRDEQQWSDWTPPQETHIGQGPVQIARVYKVGSTPRSLHFAWTIEPTDQIRCTSYRITVVPVDRTEQPRIYTVDRNTMQYRVDGLRPSTAYSVTVEASAGNRWGPGVTVEMSTDSDQITGLAQAPRIIEEKATSITISWDVPAPITCSNFLVEYRLDNGVWQESPRRVPCGPGRRSYTATVDNLPTNSVIDLRVRVVSTSNQPSNPSPEARGRTKCSAPDSPPQAVRADSPSTNEVRVSWARPAKNTWNCDQLNIEIGYRVGNGPEKIVPVPGDRTDYVFPSEPNTRWVIRVRASNQVGASPWSAEQSITTRQGAPAGVRDLRVTPLSPNEMRVQWSAPAEQRGSIVGYDISYRLKHRLSCPDEEPRDVSRDFVTVYNHKDLDYTLTGLLPNSLYEVKVRARTTELGPEETREAATFQQPPSAPPLNLQNTYALERSLSFQWEPVDCSQRHGEIVNYEYEILGQDDWAKLERQIANTSDGRVTIDGLTPFTKYVMRVKAYNSIGGGPNTENLDVMTAKANAPLPPQDLVVTQEGTDFFVVSWLPPYPPYGPHDKYKLRYQLLNTNDWKEIDIAVNDPRLKCPAVSPRFCFNITGLDNGQQYRVQVSAHIEGGSYGPWSSAIIANTLQILPDAPRAIELIEKTDHSLHIRWIPPVDPHGHITQYRINIKPSNDPNAQAESYNVDHPTLQYLLDNLQPETTYNISLSAGTKRGFGPEIWTQYTTDAFKVPTLVNAPIVTAEGAHILNVQWNGVVDTKNRVQGYIIEIRTSDNPAWTEFGGIVRHETGKRTYNSKLEGLDADTLYFVRIKVVDRRQRISAASPEAQARTGCAAPSSPPTNIALNSPSPRQVRVNWQSPNKNSWACSAIRYRIEYSNGTGPAQTVELPGSSIDHFFDSLPNTKWKIRVRTENDAGTSPWSNELQITTADGAPGPISDLNARPTGPTTGEVTWRPPSNPNGDITGYTLTYQLKSIGECGVRSAKPITIHSNDPRVELKELIPDATYEVSVVAHTTQPGAASKTVILTTEESEPTGAPKNLRATSITSNRADLIWNEIECEKRNGKIIGYEYELETDSLWGQNVSATTNTHRVSFDALSPFTEYRARVRGQNSKGDGPFSEWTTFKTLPAAPGAPTDLAEEQRLPHAVEISFVAPYPPNGVIDYYKIRHTPSEQFNYKEVRVPVSELECSVNNRPGKLCYRVINLEPEQDYDIQVAAHSENGDWSEWSETLSIKTDKQNIPVLEQGLEIDFVKSTSIGVKWEGLPADQAEHIVGYVLEYKSEDDENWQEYNGVVRHRTKTNNYKLTIRDLIESTEYFFRIRVVGKNDKRGGPGPEVKAITKCGKPDEPPQNVKIVSEDFETVKITWENPDEETWRCDNVEFVVHYVNTTSKGTIAVPGDGPSELVLETIPGTKWEVKMRTQTVEDGAEPQHSTWSNRGTLVTQSLPGEIFVKVEPKGPHTAEVNWDLPEDDQDWNYGVDITYKLTKLGDCVEKDIEDAEPIVLENVQNKQVLLENLAAGSEYEIIVTPRRPPGLPDSVQAKKTVRKFTTDDAVPTGAPQNARVDAREDVKLGFSWDPPPCAEQNGPISQYEYELVGQDEWNEGTREGVSPRTKAEIADLMPGSLYRFRVRAFTSEGPGPWSDPIDARTTGSELGPPRELTAVLTRSTSIQLTWLPPYPERSQVTAYKLRYSPRADDSNPVEIEISGDELSCAGFTNPIISKDNLCTTVTGLEPSTTYRFAVQAQSASGTWGPWSSDYFSTTRKDDNESLGGSLKLVTAGHDNLKVKWTPPAVIGDKIDKYEVFISVASEHDKNPKKSDVNGRQTDYHFKTLNPVTQYNVTVQGLEAGKKLWFISGVFATTDFAEGLLSWLGPPTDLHLIEKSDTMIHVDWQPPEIFDPTYRDLLTHYRVTITPLDTYTLQPGQPQNYTVMVPGNSIKFEGLTPETIYNITVQGGTNNGYGEVLWGTYSTLSTGQSHVLRLKNRTPTTLTVEWDPVWGTQHRGYTLTAKSLASIYHTVRLNTIKTFDVDATNTDFVIRGLDPATTYNVTLQPKDQNDGAWGVYSTLPPGWFLPKNLKHCDKTQYATSMSWEPVELDMASHYQVRYIRINQNTPLWTEESERKAEELLCPKDPCNRLCYLVFNLENNPDEYVFQVRAKVDGVWNRWKTAGRLTVSEPPEIKEACCIVPPPYMVENIGAPGTWWEIDIRPAPTEKNITRYYVVVDERDPPGDSNWTELTDKVTAHKRKTPYYVAGSFSVKTLTEPMKVRLGDGKVIGGYLNYPLDKGKKYNYEIYTKWLLNNEQPVVARLRDVKDWWTRVSWLYLLCAAIPLLFLLSLLCCLCCYIDIPGLEPYEVSGYPWWWLAALLLALLLLTLLCCLLAWCFNRHKRRRSARYVNGQDVPLLADSQKLGATDSRARGDFEDGYSKGYREASRVGSGTAARQRLDDNYGSRDDRFAEGYSKGLRDAGMTNMTTSMHNLAQRPGSNLGYSAGYMQGFRDGNSGVFGDRISNQLLKRLEDQYPNEEEFRQGYIDGFKEGTRSGGRFEDSRRLQQSLTELTERLTSLEKTKGDEIHSTKIYHVYNQHPEFVGYSATGEQLAKELEELTSTSRRSTLRRHYTPGDYLKYAGEDGYNSLGQNRRSLSASALGRDSSATAERTRYASGTSYLSRASALDRQGTDTYSKKYNYRSRSDIGSPRRYASQTLLDGTRPGPTTPHARRDALHSLQRELDNLSRSPDASAARHGGYSSDTGYLNDTIRSRARTATGYSNYDYDTYQSAARSSEQRTTTSTAATAATTATSGVTGSTAANITAGGANTTTTSGVAGSGTSAVSSGQQVPAASTSTTVPIHVATSESGAVSVGQEDKESHHHQATTSQQQSSTTHNWPDDLIDIVAEPMSQTLDRMRRFSNSLSNVDRDEGVKEQVEERYQRSYKEEFHSSGGQR</sequence>
<feature type="domain" description="Fibronectin type-III" evidence="5">
    <location>
        <begin position="1500"/>
        <end position="1595"/>
    </location>
</feature>